<keyword evidence="6" id="KW-0998">Cell outer membrane</keyword>
<dbReference type="OrthoDB" id="9768147at2"/>
<protein>
    <recommendedName>
        <fullName evidence="7">TonB-dependent transporter Oar-like beta-barrel domain-containing protein</fullName>
    </recommendedName>
</protein>
<proteinExistence type="predicted"/>
<evidence type="ECO:0000256" key="6">
    <source>
        <dbReference type="ARBA" id="ARBA00023237"/>
    </source>
</evidence>
<name>V4PQI7_9CAUL</name>
<dbReference type="Gene3D" id="2.40.170.20">
    <property type="entry name" value="TonB-dependent receptor, beta-barrel domain"/>
    <property type="match status" value="1"/>
</dbReference>
<dbReference type="PANTHER" id="PTHR30069:SF46">
    <property type="entry name" value="OAR PROTEIN"/>
    <property type="match status" value="1"/>
</dbReference>
<dbReference type="InterPro" id="IPR037066">
    <property type="entry name" value="Plug_dom_sf"/>
</dbReference>
<dbReference type="STRING" id="1121022.GCA_000376105_03677"/>
<gene>
    <name evidence="8" type="ORF">ABENE_17055</name>
</gene>
<dbReference type="Pfam" id="PF25183">
    <property type="entry name" value="OMP_b-brl_4"/>
    <property type="match status" value="2"/>
</dbReference>
<feature type="domain" description="TonB-dependent transporter Oar-like beta-barrel" evidence="7">
    <location>
        <begin position="318"/>
        <end position="884"/>
    </location>
</feature>
<dbReference type="GO" id="GO:0044718">
    <property type="term" value="P:siderophore transmembrane transport"/>
    <property type="evidence" value="ECO:0007669"/>
    <property type="project" value="TreeGrafter"/>
</dbReference>
<dbReference type="InterPro" id="IPR057601">
    <property type="entry name" value="Oar-like_b-barrel"/>
</dbReference>
<keyword evidence="3" id="KW-1134">Transmembrane beta strand</keyword>
<dbReference type="GO" id="GO:0009279">
    <property type="term" value="C:cell outer membrane"/>
    <property type="evidence" value="ECO:0007669"/>
    <property type="project" value="UniProtKB-SubCell"/>
</dbReference>
<reference evidence="8 9" key="1">
    <citation type="journal article" date="2014" name="Nature">
        <title>Sequential evolution of bacterial morphology by co-option of a developmental regulator.</title>
        <authorList>
            <person name="Jiang C."/>
            <person name="Brown P.J."/>
            <person name="Ducret A."/>
            <person name="Brun Y.V."/>
        </authorList>
    </citation>
    <scope>NUCLEOTIDE SEQUENCE [LARGE SCALE GENOMIC DNA]</scope>
    <source>
        <strain evidence="8 9">DSM 16100</strain>
    </source>
</reference>
<evidence type="ECO:0000256" key="2">
    <source>
        <dbReference type="ARBA" id="ARBA00022448"/>
    </source>
</evidence>
<dbReference type="RefSeq" id="WP_018083358.1">
    <property type="nucleotide sequence ID" value="NZ_AQWM01000030.1"/>
</dbReference>
<dbReference type="GO" id="GO:0015344">
    <property type="term" value="F:siderophore uptake transmembrane transporter activity"/>
    <property type="evidence" value="ECO:0007669"/>
    <property type="project" value="TreeGrafter"/>
</dbReference>
<evidence type="ECO:0000256" key="1">
    <source>
        <dbReference type="ARBA" id="ARBA00004571"/>
    </source>
</evidence>
<dbReference type="PANTHER" id="PTHR30069">
    <property type="entry name" value="TONB-DEPENDENT OUTER MEMBRANE RECEPTOR"/>
    <property type="match status" value="1"/>
</dbReference>
<evidence type="ECO:0000259" key="7">
    <source>
        <dbReference type="Pfam" id="PF25183"/>
    </source>
</evidence>
<organism evidence="8 9">
    <name type="scientific">Asticcacaulis benevestitus DSM 16100 = ATCC BAA-896</name>
    <dbReference type="NCBI Taxonomy" id="1121022"/>
    <lineage>
        <taxon>Bacteria</taxon>
        <taxon>Pseudomonadati</taxon>
        <taxon>Pseudomonadota</taxon>
        <taxon>Alphaproteobacteria</taxon>
        <taxon>Caulobacterales</taxon>
        <taxon>Caulobacteraceae</taxon>
        <taxon>Asticcacaulis</taxon>
    </lineage>
</organism>
<keyword evidence="9" id="KW-1185">Reference proteome</keyword>
<dbReference type="SUPFAM" id="SSF56935">
    <property type="entry name" value="Porins"/>
    <property type="match status" value="1"/>
</dbReference>
<evidence type="ECO:0000313" key="8">
    <source>
        <dbReference type="EMBL" id="ESQ87780.1"/>
    </source>
</evidence>
<evidence type="ECO:0000256" key="3">
    <source>
        <dbReference type="ARBA" id="ARBA00022452"/>
    </source>
</evidence>
<evidence type="ECO:0000313" key="9">
    <source>
        <dbReference type="Proteomes" id="UP000017837"/>
    </source>
</evidence>
<dbReference type="AlphaFoldDB" id="V4PQI7"/>
<sequence length="1005" mass="107880">MGWAQTAGSTLRGTAPAGVTVVATDVNSGAMRQAKASADGTYVIAGLPSGSYHVTAGDAESADIAVAVASVAVYDFGNGKAGETGTTTVTITGRRPSVEMHSSQVNQLVSLHDIQALPQTTRNFMEFADTVPGVQFSVNDHNTSLRGGAQLSSAVNVYIDGVSQKDFVQGGSGFAGSAGVSGAGDPGNPFPQLAIGEYKVVTSNYGAEYGDAASAIIIAQTKSGGNKFHGEIFGTYTNENLRTKTPTEKASDSKKGRAPSQEYGLAFSGPIIKDRMHFFVTWEHKDLSNQGDVYPGAGISLSAAQALLPANVSSQYGPVTNPFTEDLYFGKLDFEPTPNDRIEASFNYRLEDMYTGGSGQNAKSTQAPYTNDVKRSDIRWQHNTDLWVNELRLSYQDTNASTSTTTGSPQFAYTYYPNPSNLSNPAAGAVGLINVGGPGSGVGKVSSQKGFTIADNLTFANFQAYGNHTIKMGLSYGTIDLFTQDGSSDKSNATYYYGVTAGGVAATPYLVQYPNIVPGYTDTSVSTTDKQFSAYIQDDWQVNDRLELNIGLRWDHEEVPAYLDYVTPSDVVAGINSLFPGSTLTYKQVLALQISDKAGSPGINLDNYISTGSNRKAPNNFSPRLGFSYDLTGDGRRILFGGYARSYNRNVFSTMALETTKVALNNNPQIYFPSAINQDAFGPCFTAADVNPANHCYAWDPAYLTPEGLGTLQTDASSHEVDLLNNNIKTPYSDQFSLGIRNTLGEWNTQATLSYIKSYDTIIGRLGNRYSDGSYFQNGSQWGAQGVPGVGGLILWDNGGEDKNLQLGLAAQKPYTKESGWSMTVSYTYSDAKQNNVAGINPYQVGSNQYLFDYPNVSDFPLLDSTAVSKHRLVMTYTRDLPWDMSMAAKLSLSTPTSAMQIYGCQTSGVSVCNSYGGGVQTIVSERPKDTLGYKDIDLQISKNFKLPSGVDGYVRVDVLNVFNWVNYDPNLVSFPKFGAAPIYAKDGPITGSPFTVKLSTGAKF</sequence>
<accession>V4PQI7</accession>
<evidence type="ECO:0000256" key="5">
    <source>
        <dbReference type="ARBA" id="ARBA00023136"/>
    </source>
</evidence>
<comment type="caution">
    <text evidence="8">The sequence shown here is derived from an EMBL/GenBank/DDBJ whole genome shotgun (WGS) entry which is preliminary data.</text>
</comment>
<dbReference type="Gene3D" id="2.170.130.10">
    <property type="entry name" value="TonB-dependent receptor, plug domain"/>
    <property type="match status" value="1"/>
</dbReference>
<dbReference type="eggNOG" id="COG4771">
    <property type="taxonomic scope" value="Bacteria"/>
</dbReference>
<keyword evidence="5" id="KW-0472">Membrane</keyword>
<keyword evidence="4" id="KW-0812">Transmembrane</keyword>
<feature type="domain" description="TonB-dependent transporter Oar-like beta-barrel" evidence="7">
    <location>
        <begin position="221"/>
        <end position="291"/>
    </location>
</feature>
<dbReference type="EMBL" id="AWGB01000042">
    <property type="protein sequence ID" value="ESQ87780.1"/>
    <property type="molecule type" value="Genomic_DNA"/>
</dbReference>
<evidence type="ECO:0000256" key="4">
    <source>
        <dbReference type="ARBA" id="ARBA00022692"/>
    </source>
</evidence>
<dbReference type="PATRIC" id="fig|1121022.4.peg.3475"/>
<dbReference type="Proteomes" id="UP000017837">
    <property type="component" value="Unassembled WGS sequence"/>
</dbReference>
<keyword evidence="2" id="KW-0813">Transport</keyword>
<dbReference type="InterPro" id="IPR036942">
    <property type="entry name" value="Beta-barrel_TonB_sf"/>
</dbReference>
<comment type="subcellular location">
    <subcellularLocation>
        <location evidence="1">Cell outer membrane</location>
        <topology evidence="1">Multi-pass membrane protein</topology>
    </subcellularLocation>
</comment>
<dbReference type="InterPro" id="IPR039426">
    <property type="entry name" value="TonB-dep_rcpt-like"/>
</dbReference>